<dbReference type="Pfam" id="PF08297">
    <property type="entry name" value="U3_snoRNA_assoc"/>
    <property type="match status" value="1"/>
</dbReference>
<evidence type="ECO:0000256" key="3">
    <source>
        <dbReference type="SAM" id="MobiDB-lite"/>
    </source>
</evidence>
<protein>
    <submittedName>
        <fullName evidence="4">U3 snoRNA associated-domain-containing protein</fullName>
    </submittedName>
</protein>
<evidence type="ECO:0000313" key="4">
    <source>
        <dbReference type="EMBL" id="KAK7519203.1"/>
    </source>
</evidence>
<comment type="caution">
    <text evidence="4">The sequence shown here is derived from an EMBL/GenBank/DDBJ whole genome shotgun (WGS) entry which is preliminary data.</text>
</comment>
<feature type="compositionally biased region" description="Basic and acidic residues" evidence="3">
    <location>
        <begin position="300"/>
        <end position="333"/>
    </location>
</feature>
<feature type="compositionally biased region" description="Acidic residues" evidence="3">
    <location>
        <begin position="281"/>
        <end position="290"/>
    </location>
</feature>
<feature type="region of interest" description="Disordered" evidence="3">
    <location>
        <begin position="452"/>
        <end position="504"/>
    </location>
</feature>
<feature type="compositionally biased region" description="Basic and acidic residues" evidence="3">
    <location>
        <begin position="236"/>
        <end position="249"/>
    </location>
</feature>
<name>A0ABR1KQL1_9PEZI</name>
<accession>A0ABR1KQL1</accession>
<feature type="region of interest" description="Disordered" evidence="3">
    <location>
        <begin position="1"/>
        <end position="381"/>
    </location>
</feature>
<evidence type="ECO:0000256" key="1">
    <source>
        <dbReference type="ARBA" id="ARBA00004123"/>
    </source>
</evidence>
<evidence type="ECO:0000256" key="2">
    <source>
        <dbReference type="ARBA" id="ARBA00023242"/>
    </source>
</evidence>
<feature type="compositionally biased region" description="Polar residues" evidence="3">
    <location>
        <begin position="216"/>
        <end position="230"/>
    </location>
</feature>
<gene>
    <name evidence="4" type="ORF">IWZ03DRAFT_167988</name>
</gene>
<reference evidence="4 5" key="1">
    <citation type="submission" date="2024-04" db="EMBL/GenBank/DDBJ databases">
        <title>Phyllosticta paracitricarpa is synonymous to the EU quarantine fungus P. citricarpa based on phylogenomic analyses.</title>
        <authorList>
            <consortium name="Lawrence Berkeley National Laboratory"/>
            <person name="Van Ingen-Buijs V.A."/>
            <person name="Van Westerhoven A.C."/>
            <person name="Haridas S."/>
            <person name="Skiadas P."/>
            <person name="Martin F."/>
            <person name="Groenewald J.Z."/>
            <person name="Crous P.W."/>
            <person name="Seidl M.F."/>
        </authorList>
    </citation>
    <scope>NUCLEOTIDE SEQUENCE [LARGE SCALE GENOMIC DNA]</scope>
    <source>
        <strain evidence="4 5">CBS 123371</strain>
    </source>
</reference>
<proteinExistence type="predicted"/>
<feature type="compositionally biased region" description="Polar residues" evidence="3">
    <location>
        <begin position="362"/>
        <end position="379"/>
    </location>
</feature>
<comment type="subcellular location">
    <subcellularLocation>
        <location evidence="1">Nucleus</location>
    </subcellularLocation>
</comment>
<organism evidence="4 5">
    <name type="scientific">Phyllosticta citriasiana</name>
    <dbReference type="NCBI Taxonomy" id="595635"/>
    <lineage>
        <taxon>Eukaryota</taxon>
        <taxon>Fungi</taxon>
        <taxon>Dikarya</taxon>
        <taxon>Ascomycota</taxon>
        <taxon>Pezizomycotina</taxon>
        <taxon>Dothideomycetes</taxon>
        <taxon>Dothideomycetes incertae sedis</taxon>
        <taxon>Botryosphaeriales</taxon>
        <taxon>Phyllostictaceae</taxon>
        <taxon>Phyllosticta</taxon>
    </lineage>
</organism>
<keyword evidence="5" id="KW-1185">Reference proteome</keyword>
<dbReference type="InterPro" id="IPR000637">
    <property type="entry name" value="HMGI/Y_DNA-bd_CS"/>
</dbReference>
<feature type="compositionally biased region" description="Polar residues" evidence="3">
    <location>
        <begin position="41"/>
        <end position="54"/>
    </location>
</feature>
<dbReference type="PROSITE" id="PS00354">
    <property type="entry name" value="HMGI_Y"/>
    <property type="match status" value="1"/>
</dbReference>
<feature type="compositionally biased region" description="Polar residues" evidence="3">
    <location>
        <begin position="15"/>
        <end position="27"/>
    </location>
</feature>
<feature type="compositionally biased region" description="Basic and acidic residues" evidence="3">
    <location>
        <begin position="152"/>
        <end position="167"/>
    </location>
</feature>
<evidence type="ECO:0000313" key="5">
    <source>
        <dbReference type="Proteomes" id="UP001363622"/>
    </source>
</evidence>
<sequence>MFSRVVHSARALMTRSPSKSSETSAAVSNDEAAAMVATRSGADTNSPLTNSATHSGRKRFQDDTPNGTPTRNNKKRKSSADGEELETPKIPLLAREEPQPTPNTQTTKTSEPSSETPRKGRGRPKKNDNPLLEQVVTPVPAEKKGQAGAETPQEKEASEHKDGRQDDASIYGTPADDDDESIYATPATTMRPNLRGSARPTPASVTPKPRGRAARNTPSKPSKLISSQTIDEGEEERSPKPEAPKEAGKPKIIRFGSEDPPAVPEPAPEPPKKTEIPSSSADEDSDDEAPEAVTASSAREQARAAEEDAAKAVKEQEAATKRKRQEREARLREQAAASKRRKQKESESAPVSELVSPPADVASSTTITASNPTALTKQSKPAYDLQNIPALLPDELLAAAPAVRPPTPEPAERRTGFDQKEGVKKKLNRHLKFLDEKPAKDIKKGPVRLHVLEKGNKKLPPKVNNQSKNMRDQWLAGRRTQANKGKNVFGGPERKKTGGGFLRK</sequence>
<keyword evidence="2" id="KW-0539">Nucleus</keyword>
<dbReference type="EMBL" id="JBBPHU010000004">
    <property type="protein sequence ID" value="KAK7519203.1"/>
    <property type="molecule type" value="Genomic_DNA"/>
</dbReference>
<dbReference type="Proteomes" id="UP001363622">
    <property type="component" value="Unassembled WGS sequence"/>
</dbReference>
<feature type="compositionally biased region" description="Basic and acidic residues" evidence="3">
    <location>
        <begin position="410"/>
        <end position="424"/>
    </location>
</feature>
<feature type="compositionally biased region" description="Low complexity" evidence="3">
    <location>
        <begin position="102"/>
        <end position="115"/>
    </location>
</feature>
<dbReference type="InterPro" id="IPR013268">
    <property type="entry name" value="UTP16"/>
</dbReference>
<feature type="region of interest" description="Disordered" evidence="3">
    <location>
        <begin position="402"/>
        <end position="424"/>
    </location>
</feature>